<dbReference type="PRINTS" id="PR00041">
    <property type="entry name" value="LEUZIPPRCREB"/>
</dbReference>
<evidence type="ECO:0000256" key="9">
    <source>
        <dbReference type="ARBA" id="ARBA00023242"/>
    </source>
</evidence>
<comment type="similarity">
    <text evidence="2">Belongs to the bZIP family.</text>
</comment>
<dbReference type="CDD" id="cd14690">
    <property type="entry name" value="bZIP_CREB1"/>
    <property type="match status" value="1"/>
</dbReference>
<evidence type="ECO:0000256" key="11">
    <source>
        <dbReference type="SAM" id="Coils"/>
    </source>
</evidence>
<keyword evidence="6" id="KW-0238">DNA-binding</keyword>
<dbReference type="GO" id="GO:1990589">
    <property type="term" value="C:ATF4-CREB1 transcription factor complex"/>
    <property type="evidence" value="ECO:0007669"/>
    <property type="project" value="TreeGrafter"/>
</dbReference>
<dbReference type="AlphaFoldDB" id="A0A8C6NA69"/>
<keyword evidence="9" id="KW-0539">Nucleus</keyword>
<evidence type="ECO:0000256" key="12">
    <source>
        <dbReference type="SAM" id="MobiDB-lite"/>
    </source>
</evidence>
<gene>
    <name evidence="13" type="primary">LOC101868105</name>
</gene>
<accession>A0A8C6NA69</accession>
<reference evidence="13" key="1">
    <citation type="submission" date="2020-03" db="EMBL/GenBank/DDBJ databases">
        <title>Melopsittacus undulatus (budgerigar) genome, bMelUnd1, maternal haplotype with Z.</title>
        <authorList>
            <person name="Gedman G."/>
            <person name="Mountcastle J."/>
            <person name="Haase B."/>
            <person name="Formenti G."/>
            <person name="Wright T."/>
            <person name="Apodaca J."/>
            <person name="Pelan S."/>
            <person name="Chow W."/>
            <person name="Rhie A."/>
            <person name="Howe K."/>
            <person name="Fedrigo O."/>
            <person name="Jarvis E.D."/>
        </authorList>
    </citation>
    <scope>NUCLEOTIDE SEQUENCE [LARGE SCALE GENOMIC DNA]</scope>
</reference>
<dbReference type="FunFam" id="1.20.5.170:FF:000003">
    <property type="entry name" value="cAMP-responsive element modulator isoform X2"/>
    <property type="match status" value="1"/>
</dbReference>
<evidence type="ECO:0000256" key="3">
    <source>
        <dbReference type="ARBA" id="ARBA00022491"/>
    </source>
</evidence>
<dbReference type="InterPro" id="IPR046347">
    <property type="entry name" value="bZIP_sf"/>
</dbReference>
<keyword evidence="4" id="KW-0597">Phosphoprotein</keyword>
<dbReference type="InterPro" id="IPR001630">
    <property type="entry name" value="Leuzip_CREB"/>
</dbReference>
<reference evidence="13" key="3">
    <citation type="submission" date="2025-09" db="UniProtKB">
        <authorList>
            <consortium name="Ensembl"/>
        </authorList>
    </citation>
    <scope>IDENTIFICATION</scope>
</reference>
<dbReference type="PANTHER" id="PTHR45879">
    <property type="entry name" value="CYCLIC AMP RESPONSE ELEMENT-BINDING PROTEIN B"/>
    <property type="match status" value="1"/>
</dbReference>
<evidence type="ECO:0000256" key="4">
    <source>
        <dbReference type="ARBA" id="ARBA00022553"/>
    </source>
</evidence>
<dbReference type="InterPro" id="IPR003102">
    <property type="entry name" value="CREB1-like_pKID"/>
</dbReference>
<dbReference type="PANTHER" id="PTHR45879:SF4">
    <property type="entry name" value="CAMP-RESPONSIVE ELEMENT MODULATOR"/>
    <property type="match status" value="1"/>
</dbReference>
<dbReference type="Proteomes" id="UP000694405">
    <property type="component" value="Chromosome 1"/>
</dbReference>
<feature type="coiled-coil region" evidence="11">
    <location>
        <begin position="256"/>
        <end position="290"/>
    </location>
</feature>
<evidence type="ECO:0000256" key="1">
    <source>
        <dbReference type="ARBA" id="ARBA00004123"/>
    </source>
</evidence>
<evidence type="ECO:0000256" key="2">
    <source>
        <dbReference type="ARBA" id="ARBA00007163"/>
    </source>
</evidence>
<evidence type="ECO:0000256" key="6">
    <source>
        <dbReference type="ARBA" id="ARBA00023125"/>
    </source>
</evidence>
<keyword evidence="8" id="KW-0804">Transcription</keyword>
<organism evidence="13 14">
    <name type="scientific">Melopsittacus undulatus</name>
    <name type="common">Budgerigar</name>
    <name type="synonym">Psittacus undulatus</name>
    <dbReference type="NCBI Taxonomy" id="13146"/>
    <lineage>
        <taxon>Eukaryota</taxon>
        <taxon>Metazoa</taxon>
        <taxon>Chordata</taxon>
        <taxon>Craniata</taxon>
        <taxon>Vertebrata</taxon>
        <taxon>Euteleostomi</taxon>
        <taxon>Archelosauria</taxon>
        <taxon>Archosauria</taxon>
        <taxon>Dinosauria</taxon>
        <taxon>Saurischia</taxon>
        <taxon>Theropoda</taxon>
        <taxon>Coelurosauria</taxon>
        <taxon>Aves</taxon>
        <taxon>Neognathae</taxon>
        <taxon>Neoaves</taxon>
        <taxon>Telluraves</taxon>
        <taxon>Australaves</taxon>
        <taxon>Psittaciformes</taxon>
        <taxon>Psittaculidae</taxon>
        <taxon>Melopsittacus</taxon>
    </lineage>
</organism>
<protein>
    <recommendedName>
        <fullName evidence="10">cAMP-responsive element modulator</fullName>
    </recommendedName>
</protein>
<feature type="compositionally biased region" description="Polar residues" evidence="12">
    <location>
        <begin position="40"/>
        <end position="53"/>
    </location>
</feature>
<dbReference type="PROSITE" id="PS50217">
    <property type="entry name" value="BZIP"/>
    <property type="match status" value="1"/>
</dbReference>
<dbReference type="GO" id="GO:0000981">
    <property type="term" value="F:DNA-binding transcription factor activity, RNA polymerase II-specific"/>
    <property type="evidence" value="ECO:0007669"/>
    <property type="project" value="TreeGrafter"/>
</dbReference>
<dbReference type="InterPro" id="IPR004827">
    <property type="entry name" value="bZIP"/>
</dbReference>
<dbReference type="PROSITE" id="PS50953">
    <property type="entry name" value="KID"/>
    <property type="match status" value="1"/>
</dbReference>
<keyword evidence="3" id="KW-0678">Repressor</keyword>
<dbReference type="Ensembl" id="ENSMUNT00000010183.2">
    <property type="protein sequence ID" value="ENSMUNP00000008818.2"/>
    <property type="gene ID" value="ENSMUNG00000006971.2"/>
</dbReference>
<dbReference type="Pfam" id="PF00170">
    <property type="entry name" value="bZIP_1"/>
    <property type="match status" value="1"/>
</dbReference>
<keyword evidence="5" id="KW-0805">Transcription regulation</keyword>
<evidence type="ECO:0000313" key="14">
    <source>
        <dbReference type="Proteomes" id="UP000694405"/>
    </source>
</evidence>
<dbReference type="Gene3D" id="1.20.5.170">
    <property type="match status" value="1"/>
</dbReference>
<evidence type="ECO:0000256" key="10">
    <source>
        <dbReference type="ARBA" id="ARBA00039496"/>
    </source>
</evidence>
<proteinExistence type="inferred from homology"/>
<dbReference type="Pfam" id="PF02173">
    <property type="entry name" value="pKID"/>
    <property type="match status" value="1"/>
</dbReference>
<sequence>MTKYAKKYRKATARQMTMEMVESQQDDNAGDCMPERDTVRLQNQPGRSHISQGSEAASIADESAESEEIVDSQKRREILSRRPSYRKILNELSSDAPAIPKIEEEKSDDEGVPSGIPAMAMPAGLYHSNTGQYITITQGGAIQISNPASDGVHGLQTLGMTNSGAPQPGATIVQYAGQSPHSTQQYFVPGSQVVVQAATGDMPAYQIRTPTTTLPQGVVMAASPGTLHSPQQLAEEATRKRELRLMKNREAARECRRKKKEYVKCLENRVAVLENQNKTLIEELKALKDLYCHKAE</sequence>
<keyword evidence="14" id="KW-1185">Reference proteome</keyword>
<accession>A0A8V5FLZ6</accession>
<feature type="region of interest" description="Disordered" evidence="12">
    <location>
        <begin position="22"/>
        <end position="78"/>
    </location>
</feature>
<evidence type="ECO:0000256" key="5">
    <source>
        <dbReference type="ARBA" id="ARBA00023015"/>
    </source>
</evidence>
<dbReference type="SUPFAM" id="SSF57959">
    <property type="entry name" value="Leucine zipper domain"/>
    <property type="match status" value="1"/>
</dbReference>
<comment type="subcellular location">
    <subcellularLocation>
        <location evidence="1">Nucleus</location>
    </subcellularLocation>
</comment>
<dbReference type="PROSITE" id="PS00036">
    <property type="entry name" value="BZIP_BASIC"/>
    <property type="match status" value="1"/>
</dbReference>
<name>A0A8C6NA69_MELUD</name>
<evidence type="ECO:0000256" key="7">
    <source>
        <dbReference type="ARBA" id="ARBA00023159"/>
    </source>
</evidence>
<dbReference type="GO" id="GO:0000978">
    <property type="term" value="F:RNA polymerase II cis-regulatory region sequence-specific DNA binding"/>
    <property type="evidence" value="ECO:0007669"/>
    <property type="project" value="TreeGrafter"/>
</dbReference>
<reference evidence="13" key="2">
    <citation type="submission" date="2025-08" db="UniProtKB">
        <authorList>
            <consortium name="Ensembl"/>
        </authorList>
    </citation>
    <scope>IDENTIFICATION</scope>
</reference>
<keyword evidence="7" id="KW-0010">Activator</keyword>
<keyword evidence="11" id="KW-0175">Coiled coil</keyword>
<evidence type="ECO:0000313" key="13">
    <source>
        <dbReference type="Ensembl" id="ENSMUNP00000008818.2"/>
    </source>
</evidence>
<evidence type="ECO:0000256" key="8">
    <source>
        <dbReference type="ARBA" id="ARBA00023163"/>
    </source>
</evidence>
<dbReference type="SMART" id="SM00338">
    <property type="entry name" value="BRLZ"/>
    <property type="match status" value="1"/>
</dbReference>